<dbReference type="Gramene" id="OBART09G00020.1">
    <property type="protein sequence ID" value="OBART09G00020.1"/>
    <property type="gene ID" value="OBART09G00020"/>
</dbReference>
<organism evidence="3">
    <name type="scientific">Oryza barthii</name>
    <dbReference type="NCBI Taxonomy" id="65489"/>
    <lineage>
        <taxon>Eukaryota</taxon>
        <taxon>Viridiplantae</taxon>
        <taxon>Streptophyta</taxon>
        <taxon>Embryophyta</taxon>
        <taxon>Tracheophyta</taxon>
        <taxon>Spermatophyta</taxon>
        <taxon>Magnoliopsida</taxon>
        <taxon>Liliopsida</taxon>
        <taxon>Poales</taxon>
        <taxon>Poaceae</taxon>
        <taxon>BOP clade</taxon>
        <taxon>Oryzoideae</taxon>
        <taxon>Oryzeae</taxon>
        <taxon>Oryzinae</taxon>
        <taxon>Oryza</taxon>
    </lineage>
</organism>
<feature type="signal peptide" evidence="2">
    <location>
        <begin position="1"/>
        <end position="24"/>
    </location>
</feature>
<dbReference type="AlphaFoldDB" id="A0A0D3H3D9"/>
<sequence>MMPTNVHISAALMVSLVLAATVVAHVEVGEVGEYLEKRSQEARLKNHVGPLHDLVNTATRFHEGLLQRANSRRSMLGDEAHMQKRSTTPEAEASSVESGDDHQVVQDHNGIQL</sequence>
<reference evidence="3" key="2">
    <citation type="submission" date="2015-03" db="UniProtKB">
        <authorList>
            <consortium name="EnsemblPlants"/>
        </authorList>
    </citation>
    <scope>IDENTIFICATION</scope>
</reference>
<accession>A0A0D3H3D9</accession>
<feature type="chain" id="PRO_5002263769" evidence="2">
    <location>
        <begin position="25"/>
        <end position="113"/>
    </location>
</feature>
<reference evidence="3" key="1">
    <citation type="journal article" date="2009" name="Rice">
        <title>De Novo Next Generation Sequencing of Plant Genomes.</title>
        <authorList>
            <person name="Rounsley S."/>
            <person name="Marri P.R."/>
            <person name="Yu Y."/>
            <person name="He R."/>
            <person name="Sisneros N."/>
            <person name="Goicoechea J.L."/>
            <person name="Lee S.J."/>
            <person name="Angelova A."/>
            <person name="Kudrna D."/>
            <person name="Luo M."/>
            <person name="Affourtit J."/>
            <person name="Desany B."/>
            <person name="Knight J."/>
            <person name="Niazi F."/>
            <person name="Egholm M."/>
            <person name="Wing R.A."/>
        </authorList>
    </citation>
    <scope>NUCLEOTIDE SEQUENCE [LARGE SCALE GENOMIC DNA]</scope>
    <source>
        <strain evidence="3">cv. IRGC 105608</strain>
    </source>
</reference>
<keyword evidence="2" id="KW-0732">Signal</keyword>
<dbReference type="HOGENOM" id="CLU_171393_0_0_1"/>
<evidence type="ECO:0000256" key="1">
    <source>
        <dbReference type="SAM" id="MobiDB-lite"/>
    </source>
</evidence>
<dbReference type="EnsemblPlants" id="OBART09G00020.1">
    <property type="protein sequence ID" value="OBART09G00020.1"/>
    <property type="gene ID" value="OBART09G00020"/>
</dbReference>
<evidence type="ECO:0000313" key="4">
    <source>
        <dbReference type="Proteomes" id="UP000026960"/>
    </source>
</evidence>
<proteinExistence type="predicted"/>
<dbReference type="PaxDb" id="65489-OBART09G00020.1"/>
<name>A0A0D3H3D9_9ORYZ</name>
<feature type="region of interest" description="Disordered" evidence="1">
    <location>
        <begin position="71"/>
        <end position="113"/>
    </location>
</feature>
<dbReference type="eggNOG" id="ENOG502R5NR">
    <property type="taxonomic scope" value="Eukaryota"/>
</dbReference>
<evidence type="ECO:0000256" key="2">
    <source>
        <dbReference type="SAM" id="SignalP"/>
    </source>
</evidence>
<evidence type="ECO:0000313" key="3">
    <source>
        <dbReference type="EnsemblPlants" id="OBART09G00020.1"/>
    </source>
</evidence>
<protein>
    <submittedName>
        <fullName evidence="3">Uncharacterized protein</fullName>
    </submittedName>
</protein>
<keyword evidence="4" id="KW-1185">Reference proteome</keyword>
<dbReference type="Proteomes" id="UP000026960">
    <property type="component" value="Chromosome 9"/>
</dbReference>